<dbReference type="PANTHER" id="PTHR43201:SF5">
    <property type="entry name" value="MEDIUM-CHAIN ACYL-COA LIGASE ACSF2, MITOCHONDRIAL"/>
    <property type="match status" value="1"/>
</dbReference>
<feature type="domain" description="AMP-dependent synthetase/ligase" evidence="3">
    <location>
        <begin position="5"/>
        <end position="352"/>
    </location>
</feature>
<comment type="caution">
    <text evidence="4">The sequence shown here is derived from an EMBL/GenBank/DDBJ whole genome shotgun (WGS) entry which is preliminary data.</text>
</comment>
<accession>A0A840P5T5</accession>
<dbReference type="EMBL" id="JACHGN010000005">
    <property type="protein sequence ID" value="MBB5133221.1"/>
    <property type="molecule type" value="Genomic_DNA"/>
</dbReference>
<evidence type="ECO:0000259" key="3">
    <source>
        <dbReference type="Pfam" id="PF00501"/>
    </source>
</evidence>
<dbReference type="GO" id="GO:0031956">
    <property type="term" value="F:medium-chain fatty acid-CoA ligase activity"/>
    <property type="evidence" value="ECO:0007669"/>
    <property type="project" value="TreeGrafter"/>
</dbReference>
<dbReference type="Proteomes" id="UP000578449">
    <property type="component" value="Unassembled WGS sequence"/>
</dbReference>
<dbReference type="AlphaFoldDB" id="A0A840P5T5"/>
<dbReference type="Gene3D" id="3.40.50.12780">
    <property type="entry name" value="N-terminal domain of ligase-like"/>
    <property type="match status" value="1"/>
</dbReference>
<name>A0A840P5T5_9ACTN</name>
<keyword evidence="5" id="KW-1185">Reference proteome</keyword>
<dbReference type="InterPro" id="IPR000873">
    <property type="entry name" value="AMP-dep_synth/lig_dom"/>
</dbReference>
<dbReference type="PANTHER" id="PTHR43201">
    <property type="entry name" value="ACYL-COA SYNTHETASE"/>
    <property type="match status" value="1"/>
</dbReference>
<protein>
    <submittedName>
        <fullName evidence="4">Acyl-CoA synthetase (AMP-forming)/AMP-acid ligase II</fullName>
    </submittedName>
</protein>
<keyword evidence="2 4" id="KW-0436">Ligase</keyword>
<proteinExistence type="inferred from homology"/>
<evidence type="ECO:0000313" key="5">
    <source>
        <dbReference type="Proteomes" id="UP000578449"/>
    </source>
</evidence>
<dbReference type="RefSeq" id="WP_185050161.1">
    <property type="nucleotide sequence ID" value="NZ_BAABIX010000010.1"/>
</dbReference>
<evidence type="ECO:0000256" key="2">
    <source>
        <dbReference type="ARBA" id="ARBA00022598"/>
    </source>
</evidence>
<organism evidence="4 5">
    <name type="scientific">Thermocatellispora tengchongensis</name>
    <dbReference type="NCBI Taxonomy" id="1073253"/>
    <lineage>
        <taxon>Bacteria</taxon>
        <taxon>Bacillati</taxon>
        <taxon>Actinomycetota</taxon>
        <taxon>Actinomycetes</taxon>
        <taxon>Streptosporangiales</taxon>
        <taxon>Streptosporangiaceae</taxon>
        <taxon>Thermocatellispora</taxon>
    </lineage>
</organism>
<evidence type="ECO:0000313" key="4">
    <source>
        <dbReference type="EMBL" id="MBB5133221.1"/>
    </source>
</evidence>
<dbReference type="GO" id="GO:0006631">
    <property type="term" value="P:fatty acid metabolic process"/>
    <property type="evidence" value="ECO:0007669"/>
    <property type="project" value="TreeGrafter"/>
</dbReference>
<sequence>MLAAEAARRFGARAAFDTEGFALSFADLDRLSDRVAAGMAHRGVRLGDVVALVLPGGAEYPICFLAAAKIGAVTAGLAPGHPATAALLRRLDPALVIAAPGVPGVPATAVVLPCAERRRDRTYAAARLGGLARPEAPPPPLPPDPLRPVAVVFTRGRSGPPRGAVFGNAQLSAIRAQGAGVRWGTGEARLFGHHPGHVAFTTRIPVFLQTGRTVHVLPRWDPEAALRVLAGGGVGVLQGTPAQLSGMLVALGGGRAPSVRLVLSGGAPAAPELIGEVRARFGARVCNRYVCTEAGLGIGTRPDDPPEDAEVSVGRPGAGVDLSIRDPAGAPVRRGEMGEVLLRSKAVMSGYFRDPAASLGAFARDGFVRTGDLGALDGSGRLRLVAARTGDAESQA</sequence>
<reference evidence="4 5" key="1">
    <citation type="submission" date="2020-08" db="EMBL/GenBank/DDBJ databases">
        <title>Genomic Encyclopedia of Type Strains, Phase IV (KMG-IV): sequencing the most valuable type-strain genomes for metagenomic binning, comparative biology and taxonomic classification.</title>
        <authorList>
            <person name="Goeker M."/>
        </authorList>
    </citation>
    <scope>NUCLEOTIDE SEQUENCE [LARGE SCALE GENOMIC DNA]</scope>
    <source>
        <strain evidence="4 5">DSM 45615</strain>
    </source>
</reference>
<dbReference type="Pfam" id="PF00501">
    <property type="entry name" value="AMP-binding"/>
    <property type="match status" value="1"/>
</dbReference>
<comment type="similarity">
    <text evidence="1">Belongs to the ATP-dependent AMP-binding enzyme family.</text>
</comment>
<dbReference type="InterPro" id="IPR042099">
    <property type="entry name" value="ANL_N_sf"/>
</dbReference>
<dbReference type="SUPFAM" id="SSF56801">
    <property type="entry name" value="Acetyl-CoA synthetase-like"/>
    <property type="match status" value="1"/>
</dbReference>
<gene>
    <name evidence="4" type="ORF">HNP84_002942</name>
</gene>
<evidence type="ECO:0000256" key="1">
    <source>
        <dbReference type="ARBA" id="ARBA00006432"/>
    </source>
</evidence>